<feature type="binding site" evidence="7">
    <location>
        <position position="71"/>
    </location>
    <ligand>
        <name>tRNA</name>
        <dbReference type="ChEBI" id="CHEBI:17843"/>
    </ligand>
</feature>
<dbReference type="HAMAP" id="MF_00083">
    <property type="entry name" value="Pept_tRNA_hydro_bact"/>
    <property type="match status" value="1"/>
</dbReference>
<evidence type="ECO:0000256" key="9">
    <source>
        <dbReference type="RuleBase" id="RU004320"/>
    </source>
</evidence>
<evidence type="ECO:0000256" key="7">
    <source>
        <dbReference type="HAMAP-Rule" id="MF_00083"/>
    </source>
</evidence>
<dbReference type="GO" id="GO:0004045">
    <property type="term" value="F:peptidyl-tRNA hydrolase activity"/>
    <property type="evidence" value="ECO:0007669"/>
    <property type="project" value="UniProtKB-UniRule"/>
</dbReference>
<evidence type="ECO:0000313" key="10">
    <source>
        <dbReference type="EMBL" id="CBX31165.1"/>
    </source>
</evidence>
<organism evidence="10">
    <name type="scientific">uncultured Desulfobacterium sp</name>
    <dbReference type="NCBI Taxonomy" id="201089"/>
    <lineage>
        <taxon>Bacteria</taxon>
        <taxon>Pseudomonadati</taxon>
        <taxon>Thermodesulfobacteriota</taxon>
        <taxon>Desulfobacteria</taxon>
        <taxon>Desulfobacterales</taxon>
        <taxon>Desulfobacteriaceae</taxon>
        <taxon>Desulfobacterium</taxon>
        <taxon>environmental samples</taxon>
    </lineage>
</organism>
<feature type="binding site" evidence="7">
    <location>
        <position position="73"/>
    </location>
    <ligand>
        <name>tRNA</name>
        <dbReference type="ChEBI" id="CHEBI:17843"/>
    </ligand>
</feature>
<dbReference type="InterPro" id="IPR018171">
    <property type="entry name" value="Pept_tRNA_hydro_CS"/>
</dbReference>
<keyword evidence="4 7" id="KW-0694">RNA-binding</keyword>
<dbReference type="AlphaFoldDB" id="E1YM32"/>
<dbReference type="GO" id="GO:0006515">
    <property type="term" value="P:protein quality control for misfolded or incompletely synthesized proteins"/>
    <property type="evidence" value="ECO:0007669"/>
    <property type="project" value="UniProtKB-UniRule"/>
</dbReference>
<feature type="binding site" evidence="7">
    <location>
        <position position="21"/>
    </location>
    <ligand>
        <name>tRNA</name>
        <dbReference type="ChEBI" id="CHEBI:17843"/>
    </ligand>
</feature>
<evidence type="ECO:0000256" key="8">
    <source>
        <dbReference type="RuleBase" id="RU000673"/>
    </source>
</evidence>
<protein>
    <recommendedName>
        <fullName evidence="6 7">Peptidyl-tRNA hydrolase</fullName>
        <shortName evidence="7">Pth</shortName>
        <ecNumber evidence="1 7">3.1.1.29</ecNumber>
    </recommendedName>
</protein>
<dbReference type="Gene3D" id="3.40.50.1470">
    <property type="entry name" value="Peptidyl-tRNA hydrolase"/>
    <property type="match status" value="1"/>
</dbReference>
<dbReference type="GO" id="GO:0005737">
    <property type="term" value="C:cytoplasm"/>
    <property type="evidence" value="ECO:0007669"/>
    <property type="project" value="UniProtKB-SubCell"/>
</dbReference>
<reference evidence="10" key="1">
    <citation type="journal article" date="2011" name="Environ. Microbiol.">
        <title>Genomic insights into the metabolic potential of the polycyclic aromatic hydrocarbon degrading sulfate-reducing Deltaproteobacterium N47.</title>
        <authorList>
            <person name="Bergmann F."/>
            <person name="Selesi D."/>
            <person name="Weinmaier T."/>
            <person name="Tischler P."/>
            <person name="Rattei T."/>
            <person name="Meckenstock R.U."/>
        </authorList>
    </citation>
    <scope>NUCLEOTIDE SEQUENCE</scope>
</reference>
<keyword evidence="2 7" id="KW-0820">tRNA-binding</keyword>
<dbReference type="FunFam" id="3.40.50.1470:FF:000001">
    <property type="entry name" value="Peptidyl-tRNA hydrolase"/>
    <property type="match status" value="1"/>
</dbReference>
<dbReference type="PANTHER" id="PTHR17224">
    <property type="entry name" value="PEPTIDYL-TRNA HYDROLASE"/>
    <property type="match status" value="1"/>
</dbReference>
<evidence type="ECO:0000256" key="3">
    <source>
        <dbReference type="ARBA" id="ARBA00022801"/>
    </source>
</evidence>
<keyword evidence="7" id="KW-0963">Cytoplasm</keyword>
<dbReference type="GO" id="GO:0072344">
    <property type="term" value="P:rescue of stalled ribosome"/>
    <property type="evidence" value="ECO:0007669"/>
    <property type="project" value="UniProtKB-UniRule"/>
</dbReference>
<comment type="catalytic activity">
    <reaction evidence="7 8">
        <text>an N-acyl-L-alpha-aminoacyl-tRNA + H2O = an N-acyl-L-amino acid + a tRNA + H(+)</text>
        <dbReference type="Rhea" id="RHEA:54448"/>
        <dbReference type="Rhea" id="RHEA-COMP:10123"/>
        <dbReference type="Rhea" id="RHEA-COMP:13883"/>
        <dbReference type="ChEBI" id="CHEBI:15377"/>
        <dbReference type="ChEBI" id="CHEBI:15378"/>
        <dbReference type="ChEBI" id="CHEBI:59874"/>
        <dbReference type="ChEBI" id="CHEBI:78442"/>
        <dbReference type="ChEBI" id="CHEBI:138191"/>
        <dbReference type="EC" id="3.1.1.29"/>
    </reaction>
</comment>
<feature type="site" description="Stabilizes the basic form of H active site to accept a proton" evidence="7">
    <location>
        <position position="98"/>
    </location>
</feature>
<evidence type="ECO:0000256" key="5">
    <source>
        <dbReference type="ARBA" id="ARBA00038063"/>
    </source>
</evidence>
<evidence type="ECO:0000256" key="6">
    <source>
        <dbReference type="ARBA" id="ARBA00050038"/>
    </source>
</evidence>
<dbReference type="GO" id="GO:0000049">
    <property type="term" value="F:tRNA binding"/>
    <property type="evidence" value="ECO:0007669"/>
    <property type="project" value="UniProtKB-UniRule"/>
</dbReference>
<comment type="similarity">
    <text evidence="5 7 9">Belongs to the PTH family.</text>
</comment>
<evidence type="ECO:0000256" key="1">
    <source>
        <dbReference type="ARBA" id="ARBA00013260"/>
    </source>
</evidence>
<name>E1YM32_9BACT</name>
<dbReference type="PROSITE" id="PS01195">
    <property type="entry name" value="PEPT_TRNA_HYDROL_1"/>
    <property type="match status" value="1"/>
</dbReference>
<dbReference type="EMBL" id="FR695877">
    <property type="protein sequence ID" value="CBX31165.1"/>
    <property type="molecule type" value="Genomic_DNA"/>
</dbReference>
<comment type="subunit">
    <text evidence="7">Monomer.</text>
</comment>
<dbReference type="EC" id="3.1.1.29" evidence="1 7"/>
<gene>
    <name evidence="7" type="primary">pth</name>
    <name evidence="10" type="ORF">N47_E46770</name>
</gene>
<dbReference type="InterPro" id="IPR001328">
    <property type="entry name" value="Pept_tRNA_hydro"/>
</dbReference>
<proteinExistence type="inferred from homology"/>
<accession>E1YM32</accession>
<dbReference type="SUPFAM" id="SSF53178">
    <property type="entry name" value="Peptidyl-tRNA hydrolase-like"/>
    <property type="match status" value="1"/>
</dbReference>
<comment type="function">
    <text evidence="7">Hydrolyzes ribosome-free peptidyl-tRNAs (with 1 or more amino acids incorporated), which drop off the ribosome during protein synthesis, or as a result of ribosome stalling.</text>
</comment>
<comment type="caution">
    <text evidence="7">Lacks conserved residue(s) required for the propagation of feature annotation.</text>
</comment>
<dbReference type="Pfam" id="PF01195">
    <property type="entry name" value="Pept_tRNA_hydro"/>
    <property type="match status" value="1"/>
</dbReference>
<evidence type="ECO:0000256" key="4">
    <source>
        <dbReference type="ARBA" id="ARBA00022884"/>
    </source>
</evidence>
<sequence>MLMSEKRVRLIAGLGNPGSAYAKTRHNAGFMVIDELADAFSIPVEKNKYETIYGRGLIKGIDVILAKPVAFMNRSGPPIYSLSNYYKILQKDILIIHDDVDLAFGRIKINPKGGSGGHKGIKSLIDTFGNNNISRIRIGIGRSESGISVADYVLGKFNIKENNELNLINKAARDAAVTIIYSGITEAMNIFNENKNILEHS</sequence>
<feature type="site" description="Discriminates between blocked and unblocked aminoacyl-tRNA" evidence="7">
    <location>
        <position position="16"/>
    </location>
</feature>
<comment type="function">
    <text evidence="7">Catalyzes the release of premature peptidyl moieties from peptidyl-tRNA molecules trapped in stalled 50S ribosomal subunits, and thus maintains levels of free tRNAs and 50S ribosomes.</text>
</comment>
<keyword evidence="3 7" id="KW-0378">Hydrolase</keyword>
<evidence type="ECO:0000256" key="2">
    <source>
        <dbReference type="ARBA" id="ARBA00022555"/>
    </source>
</evidence>
<feature type="active site" description="Proton acceptor" evidence="7">
    <location>
        <position position="26"/>
    </location>
</feature>
<dbReference type="InterPro" id="IPR036416">
    <property type="entry name" value="Pept_tRNA_hydro_sf"/>
</dbReference>
<dbReference type="PANTHER" id="PTHR17224:SF1">
    <property type="entry name" value="PEPTIDYL-TRNA HYDROLASE"/>
    <property type="match status" value="1"/>
</dbReference>
<dbReference type="NCBIfam" id="TIGR00447">
    <property type="entry name" value="pth"/>
    <property type="match status" value="1"/>
</dbReference>
<comment type="subcellular location">
    <subcellularLocation>
        <location evidence="7">Cytoplasm</location>
    </subcellularLocation>
</comment>
<dbReference type="CDD" id="cd00462">
    <property type="entry name" value="PTH"/>
    <property type="match status" value="1"/>
</dbReference>